<sequence length="145" mass="17003">MKIDSKKRLEGEPGIGDDSADSSIDDEDGKLLTEELEKEFFKVLSRLKKKDPKLYDENVSFFPTLFPEDANKRQSKGVKRAEREYKEWLKGQKDKVEDEGVKKDLEALHDFWINPKLNKGEQFLRDYILNKKFLDPDDSFNAEKE</sequence>
<feature type="compositionally biased region" description="Basic and acidic residues" evidence="1">
    <location>
        <begin position="1"/>
        <end position="11"/>
    </location>
</feature>
<dbReference type="GO" id="GO:0030686">
    <property type="term" value="C:90S preribosome"/>
    <property type="evidence" value="ECO:0007669"/>
    <property type="project" value="TreeGrafter"/>
</dbReference>
<dbReference type="PANTHER" id="PTHR14490:SF5">
    <property type="entry name" value="PROTEIN KRI1 HOMOLOG"/>
    <property type="match status" value="1"/>
</dbReference>
<dbReference type="EMBL" id="GEBQ01004766">
    <property type="protein sequence ID" value="JAT35211.1"/>
    <property type="molecule type" value="Transcribed_RNA"/>
</dbReference>
<feature type="compositionally biased region" description="Acidic residues" evidence="1">
    <location>
        <begin position="18"/>
        <end position="28"/>
    </location>
</feature>
<dbReference type="AlphaFoldDB" id="A0A1B6MH48"/>
<evidence type="ECO:0000313" key="2">
    <source>
        <dbReference type="EMBL" id="JAT35211.1"/>
    </source>
</evidence>
<proteinExistence type="predicted"/>
<reference evidence="2" key="1">
    <citation type="submission" date="2015-11" db="EMBL/GenBank/DDBJ databases">
        <title>De novo transcriptome assembly of four potential Pierce s Disease insect vectors from Arizona vineyards.</title>
        <authorList>
            <person name="Tassone E.E."/>
        </authorList>
    </citation>
    <scope>NUCLEOTIDE SEQUENCE</scope>
</reference>
<evidence type="ECO:0000256" key="1">
    <source>
        <dbReference type="SAM" id="MobiDB-lite"/>
    </source>
</evidence>
<dbReference type="InterPro" id="IPR018034">
    <property type="entry name" value="Kri1"/>
</dbReference>
<accession>A0A1B6MH48</accession>
<feature type="non-terminal residue" evidence="2">
    <location>
        <position position="145"/>
    </location>
</feature>
<organism evidence="2">
    <name type="scientific">Graphocephala atropunctata</name>
    <dbReference type="NCBI Taxonomy" id="36148"/>
    <lineage>
        <taxon>Eukaryota</taxon>
        <taxon>Metazoa</taxon>
        <taxon>Ecdysozoa</taxon>
        <taxon>Arthropoda</taxon>
        <taxon>Hexapoda</taxon>
        <taxon>Insecta</taxon>
        <taxon>Pterygota</taxon>
        <taxon>Neoptera</taxon>
        <taxon>Paraneoptera</taxon>
        <taxon>Hemiptera</taxon>
        <taxon>Auchenorrhyncha</taxon>
        <taxon>Membracoidea</taxon>
        <taxon>Cicadellidae</taxon>
        <taxon>Cicadellinae</taxon>
        <taxon>Cicadellini</taxon>
        <taxon>Graphocephala</taxon>
    </lineage>
</organism>
<feature type="region of interest" description="Disordered" evidence="1">
    <location>
        <begin position="1"/>
        <end position="28"/>
    </location>
</feature>
<dbReference type="PANTHER" id="PTHR14490">
    <property type="entry name" value="ZINC FINGER, ZZ TYPE"/>
    <property type="match status" value="1"/>
</dbReference>
<dbReference type="GO" id="GO:0000447">
    <property type="term" value="P:endonucleolytic cleavage in ITS1 to separate SSU-rRNA from 5.8S rRNA and LSU-rRNA from tricistronic rRNA transcript (SSU-rRNA, 5.8S rRNA, LSU-rRNA)"/>
    <property type="evidence" value="ECO:0007669"/>
    <property type="project" value="TreeGrafter"/>
</dbReference>
<dbReference type="GO" id="GO:0005730">
    <property type="term" value="C:nucleolus"/>
    <property type="evidence" value="ECO:0007669"/>
    <property type="project" value="TreeGrafter"/>
</dbReference>
<gene>
    <name evidence="2" type="ORF">g.24394</name>
</gene>
<name>A0A1B6MH48_9HEMI</name>
<protein>
    <submittedName>
        <fullName evidence="2">Uncharacterized protein</fullName>
    </submittedName>
</protein>